<proteinExistence type="predicted"/>
<name>A0A5B1LQ63_9ACTN</name>
<evidence type="ECO:0000256" key="3">
    <source>
        <dbReference type="SAM" id="MobiDB-lite"/>
    </source>
</evidence>
<feature type="DNA-binding region" description="H-T-H motif" evidence="2">
    <location>
        <begin position="42"/>
        <end position="61"/>
    </location>
</feature>
<reference evidence="5 6" key="2">
    <citation type="submission" date="2019-09" db="EMBL/GenBank/DDBJ databases">
        <authorList>
            <person name="Jin C."/>
        </authorList>
    </citation>
    <scope>NUCLEOTIDE SEQUENCE [LARGE SCALE GENOMIC DNA]</scope>
    <source>
        <strain evidence="5 6">BN130099</strain>
    </source>
</reference>
<feature type="region of interest" description="Disordered" evidence="3">
    <location>
        <begin position="1"/>
        <end position="22"/>
    </location>
</feature>
<organism evidence="5 6">
    <name type="scientific">Nocardioides humilatus</name>
    <dbReference type="NCBI Taxonomy" id="2607660"/>
    <lineage>
        <taxon>Bacteria</taxon>
        <taxon>Bacillati</taxon>
        <taxon>Actinomycetota</taxon>
        <taxon>Actinomycetes</taxon>
        <taxon>Propionibacteriales</taxon>
        <taxon>Nocardioidaceae</taxon>
        <taxon>Nocardioides</taxon>
    </lineage>
</organism>
<dbReference type="InterPro" id="IPR001647">
    <property type="entry name" value="HTH_TetR"/>
</dbReference>
<keyword evidence="1 2" id="KW-0238">DNA-binding</keyword>
<dbReference type="AlphaFoldDB" id="A0A5B1LQ63"/>
<dbReference type="PANTHER" id="PTHR30055:SF226">
    <property type="entry name" value="HTH-TYPE TRANSCRIPTIONAL REGULATOR PKSA"/>
    <property type="match status" value="1"/>
</dbReference>
<feature type="domain" description="HTH tetR-type" evidence="4">
    <location>
        <begin position="19"/>
        <end position="79"/>
    </location>
</feature>
<sequence length="211" mass="23243">MPHVDKRTPRTRAAHLGPERRRPSVLDAARAIAVDQGIGAVTIGAVAKEMGVTRPVVYSCFSDRVEMVEALLERESSALLWSVISALRSSGVAEDPEKAFVDGFRALLVGAAEHPEAWMLLLSGEPDPALSARFREARAHVREQSTAWIGPAMERWWQTPDLERKLPVLIELFMSSCESAVRSLLDDDNDWAPDDLGELVGKAVHRALRDA</sequence>
<dbReference type="PANTHER" id="PTHR30055">
    <property type="entry name" value="HTH-TYPE TRANSCRIPTIONAL REGULATOR RUTR"/>
    <property type="match status" value="1"/>
</dbReference>
<dbReference type="SUPFAM" id="SSF46689">
    <property type="entry name" value="Homeodomain-like"/>
    <property type="match status" value="1"/>
</dbReference>
<dbReference type="PROSITE" id="PS50977">
    <property type="entry name" value="HTH_TETR_2"/>
    <property type="match status" value="1"/>
</dbReference>
<evidence type="ECO:0000313" key="6">
    <source>
        <dbReference type="Proteomes" id="UP000325003"/>
    </source>
</evidence>
<dbReference type="InterPro" id="IPR009057">
    <property type="entry name" value="Homeodomain-like_sf"/>
</dbReference>
<reference evidence="5 6" key="1">
    <citation type="submission" date="2019-09" db="EMBL/GenBank/DDBJ databases">
        <title>Nocardioides panacisoli sp. nov., isolated from the soil of a ginseng field.</title>
        <authorList>
            <person name="Cho C."/>
        </authorList>
    </citation>
    <scope>NUCLEOTIDE SEQUENCE [LARGE SCALE GENOMIC DNA]</scope>
    <source>
        <strain evidence="5 6">BN130099</strain>
    </source>
</reference>
<dbReference type="Proteomes" id="UP000325003">
    <property type="component" value="Unassembled WGS sequence"/>
</dbReference>
<dbReference type="Pfam" id="PF00440">
    <property type="entry name" value="TetR_N"/>
    <property type="match status" value="1"/>
</dbReference>
<evidence type="ECO:0000313" key="5">
    <source>
        <dbReference type="EMBL" id="KAA1421829.1"/>
    </source>
</evidence>
<dbReference type="Gene3D" id="1.10.357.10">
    <property type="entry name" value="Tetracycline Repressor, domain 2"/>
    <property type="match status" value="1"/>
</dbReference>
<dbReference type="GO" id="GO:0000976">
    <property type="term" value="F:transcription cis-regulatory region binding"/>
    <property type="evidence" value="ECO:0007669"/>
    <property type="project" value="TreeGrafter"/>
</dbReference>
<dbReference type="GO" id="GO:0003700">
    <property type="term" value="F:DNA-binding transcription factor activity"/>
    <property type="evidence" value="ECO:0007669"/>
    <property type="project" value="TreeGrafter"/>
</dbReference>
<dbReference type="RefSeq" id="WP_149727290.1">
    <property type="nucleotide sequence ID" value="NZ_VUJV01000001.1"/>
</dbReference>
<evidence type="ECO:0000256" key="2">
    <source>
        <dbReference type="PROSITE-ProRule" id="PRU00335"/>
    </source>
</evidence>
<dbReference type="InterPro" id="IPR050109">
    <property type="entry name" value="HTH-type_TetR-like_transc_reg"/>
</dbReference>
<protein>
    <submittedName>
        <fullName evidence="5">TetR/AcrR family transcriptional regulator</fullName>
    </submittedName>
</protein>
<evidence type="ECO:0000259" key="4">
    <source>
        <dbReference type="PROSITE" id="PS50977"/>
    </source>
</evidence>
<gene>
    <name evidence="5" type="ORF">F0U44_06050</name>
</gene>
<keyword evidence="6" id="KW-1185">Reference proteome</keyword>
<evidence type="ECO:0000256" key="1">
    <source>
        <dbReference type="ARBA" id="ARBA00023125"/>
    </source>
</evidence>
<dbReference type="EMBL" id="VUJV01000001">
    <property type="protein sequence ID" value="KAA1421829.1"/>
    <property type="molecule type" value="Genomic_DNA"/>
</dbReference>
<comment type="caution">
    <text evidence="5">The sequence shown here is derived from an EMBL/GenBank/DDBJ whole genome shotgun (WGS) entry which is preliminary data.</text>
</comment>
<accession>A0A5B1LQ63</accession>